<accession>A0A1F7I9V7</accession>
<reference evidence="3 4" key="1">
    <citation type="journal article" date="2016" name="Nat. Commun.">
        <title>Thousands of microbial genomes shed light on interconnected biogeochemical processes in an aquifer system.</title>
        <authorList>
            <person name="Anantharaman K."/>
            <person name="Brown C.T."/>
            <person name="Hug L.A."/>
            <person name="Sharon I."/>
            <person name="Castelle C.J."/>
            <person name="Probst A.J."/>
            <person name="Thomas B.C."/>
            <person name="Singh A."/>
            <person name="Wilkins M.J."/>
            <person name="Karaoz U."/>
            <person name="Brodie E.L."/>
            <person name="Williams K.H."/>
            <person name="Hubbard S.S."/>
            <person name="Banfield J.F."/>
        </authorList>
    </citation>
    <scope>NUCLEOTIDE SEQUENCE [LARGE SCALE GENOMIC DNA]</scope>
</reference>
<evidence type="ECO:0000256" key="1">
    <source>
        <dbReference type="SAM" id="MobiDB-lite"/>
    </source>
</evidence>
<keyword evidence="2" id="KW-1133">Transmembrane helix</keyword>
<organism evidence="3 4">
    <name type="scientific">Candidatus Roizmanbacteria bacterium RIFCSPLOWO2_01_FULL_37_12</name>
    <dbReference type="NCBI Taxonomy" id="1802056"/>
    <lineage>
        <taxon>Bacteria</taxon>
        <taxon>Candidatus Roizmaniibacteriota</taxon>
    </lineage>
</organism>
<gene>
    <name evidence="3" type="ORF">A2954_06460</name>
</gene>
<evidence type="ECO:0000313" key="4">
    <source>
        <dbReference type="Proteomes" id="UP000177698"/>
    </source>
</evidence>
<feature type="region of interest" description="Disordered" evidence="1">
    <location>
        <begin position="59"/>
        <end position="90"/>
    </location>
</feature>
<dbReference type="STRING" id="1802056.A2954_06460"/>
<sequence>MDKNKYQRKLTIELLYHLALGIVVTGVGLMTVVLGVTLSTLNASAQTWFEPTQKQGTFDFTQAPTSVPKPSSAPKVTKPPQITGPLPTGGAVPPTADVYCIDDEDPDGCDDQTAFHVPKGVGGISGTCGTVISQSHKLVNSLPQFLKGMRDSLNPAVSSNCGSTGPYSSPNYISTFFVIDSYNLAGYNELSKNNASHVNAADMLNWWKTNPPGYKFIPYSPTAIQQHASGQQDLTGCVMFINLGSGRVHPGIFNIYQQVNSNGDGVVSMLQSGARYFLDRFIVAGWAIQNTPQHQTVISGVAGFGCKQ</sequence>
<keyword evidence="2" id="KW-0472">Membrane</keyword>
<name>A0A1F7I9V7_9BACT</name>
<feature type="transmembrane region" description="Helical" evidence="2">
    <location>
        <begin position="12"/>
        <end position="36"/>
    </location>
</feature>
<feature type="compositionally biased region" description="Polar residues" evidence="1">
    <location>
        <begin position="59"/>
        <end position="69"/>
    </location>
</feature>
<protein>
    <submittedName>
        <fullName evidence="3">Uncharacterized protein</fullName>
    </submittedName>
</protein>
<keyword evidence="2" id="KW-0812">Transmembrane</keyword>
<comment type="caution">
    <text evidence="3">The sequence shown here is derived from an EMBL/GenBank/DDBJ whole genome shotgun (WGS) entry which is preliminary data.</text>
</comment>
<evidence type="ECO:0000256" key="2">
    <source>
        <dbReference type="SAM" id="Phobius"/>
    </source>
</evidence>
<dbReference type="AlphaFoldDB" id="A0A1F7I9V7"/>
<dbReference type="EMBL" id="MGAG01000028">
    <property type="protein sequence ID" value="OGK40151.1"/>
    <property type="molecule type" value="Genomic_DNA"/>
</dbReference>
<dbReference type="Proteomes" id="UP000177698">
    <property type="component" value="Unassembled WGS sequence"/>
</dbReference>
<proteinExistence type="predicted"/>
<evidence type="ECO:0000313" key="3">
    <source>
        <dbReference type="EMBL" id="OGK40151.1"/>
    </source>
</evidence>